<dbReference type="InterPro" id="IPR002686">
    <property type="entry name" value="Transposase_17"/>
</dbReference>
<dbReference type="EMBL" id="CP133720">
    <property type="protein sequence ID" value="WMW81125.1"/>
    <property type="molecule type" value="Genomic_DNA"/>
</dbReference>
<dbReference type="SUPFAM" id="SSF143422">
    <property type="entry name" value="Transposase IS200-like"/>
    <property type="match status" value="1"/>
</dbReference>
<dbReference type="InterPro" id="IPR036515">
    <property type="entry name" value="Transposase_17_sf"/>
</dbReference>
<sequence length="183" mass="21853">MSRYRRANVKGATYFFTVVTERRQRILTNEDVREALRAAIFKVRASHPFEIDAWVLLPDHLHCIWTLPEGDADFSTRWRLIKREVTVAIGTKYFRDDLHTDRRAQKQQGTIWQQRFWEHLIRDDNDYAAHMDYLHFNPVKHGLVKTVNEWPWSSFHRLVKEDVYSSNWGGEVSKSLVLEHDED</sequence>
<dbReference type="Gene3D" id="3.30.70.1290">
    <property type="entry name" value="Transposase IS200-like"/>
    <property type="match status" value="1"/>
</dbReference>
<organism evidence="2 3">
    <name type="scientific">Undibacterium cyanobacteriorum</name>
    <dbReference type="NCBI Taxonomy" id="3073561"/>
    <lineage>
        <taxon>Bacteria</taxon>
        <taxon>Pseudomonadati</taxon>
        <taxon>Pseudomonadota</taxon>
        <taxon>Betaproteobacteria</taxon>
        <taxon>Burkholderiales</taxon>
        <taxon>Oxalobacteraceae</taxon>
        <taxon>Undibacterium</taxon>
    </lineage>
</organism>
<feature type="domain" description="Transposase IS200-like" evidence="1">
    <location>
        <begin position="9"/>
        <end position="137"/>
    </location>
</feature>
<dbReference type="SMART" id="SM01321">
    <property type="entry name" value="Y1_Tnp"/>
    <property type="match status" value="1"/>
</dbReference>
<dbReference type="PANTHER" id="PTHR36966">
    <property type="entry name" value="REP-ASSOCIATED TYROSINE TRANSPOSASE"/>
    <property type="match status" value="1"/>
</dbReference>
<reference evidence="2" key="1">
    <citation type="submission" date="2023-09" db="EMBL/GenBank/DDBJ databases">
        <title>Undibacterium sp. 20NA77.5 isolated from freshwater.</title>
        <authorList>
            <person name="Le V."/>
            <person name="Ko S.-R."/>
            <person name="Ahn C.-Y."/>
            <person name="Oh H.-M."/>
        </authorList>
    </citation>
    <scope>NUCLEOTIDE SEQUENCE</scope>
    <source>
        <strain evidence="2">20NA77.5</strain>
    </source>
</reference>
<dbReference type="PANTHER" id="PTHR36966:SF1">
    <property type="entry name" value="REP-ASSOCIATED TYROSINE TRANSPOSASE"/>
    <property type="match status" value="1"/>
</dbReference>
<dbReference type="RefSeq" id="WP_309482615.1">
    <property type="nucleotide sequence ID" value="NZ_CP133720.1"/>
</dbReference>
<proteinExistence type="predicted"/>
<evidence type="ECO:0000313" key="3">
    <source>
        <dbReference type="Proteomes" id="UP001181355"/>
    </source>
</evidence>
<evidence type="ECO:0000313" key="2">
    <source>
        <dbReference type="EMBL" id="WMW81125.1"/>
    </source>
</evidence>
<name>A0ABY9RIT7_9BURK</name>
<gene>
    <name evidence="2" type="ORF">RF679_02295</name>
</gene>
<evidence type="ECO:0000259" key="1">
    <source>
        <dbReference type="SMART" id="SM01321"/>
    </source>
</evidence>
<dbReference type="Proteomes" id="UP001181355">
    <property type="component" value="Chromosome"/>
</dbReference>
<dbReference type="NCBIfam" id="NF047646">
    <property type="entry name" value="REP_Tyr_transpos"/>
    <property type="match status" value="1"/>
</dbReference>
<dbReference type="Pfam" id="PF01797">
    <property type="entry name" value="Y1_Tnp"/>
    <property type="match status" value="1"/>
</dbReference>
<accession>A0ABY9RIT7</accession>
<dbReference type="InterPro" id="IPR052715">
    <property type="entry name" value="RAYT_transposase"/>
</dbReference>
<protein>
    <submittedName>
        <fullName evidence="2">Transposase</fullName>
    </submittedName>
</protein>
<keyword evidence="3" id="KW-1185">Reference proteome</keyword>